<reference evidence="1 2" key="1">
    <citation type="journal article" date="2013" name="Stand. Genomic Sci.">
        <title>Genomic Encyclopedia of Type Strains, Phase I: The one thousand microbial genomes (KMG-I) project.</title>
        <authorList>
            <person name="Kyrpides N.C."/>
            <person name="Woyke T."/>
            <person name="Eisen J.A."/>
            <person name="Garrity G."/>
            <person name="Lilburn T.G."/>
            <person name="Beck B.J."/>
            <person name="Whitman W.B."/>
            <person name="Hugenholtz P."/>
            <person name="Klenk H.P."/>
        </authorList>
    </citation>
    <scope>NUCLEOTIDE SEQUENCE [LARGE SCALE GENOMIC DNA]</scope>
    <source>
        <strain evidence="1 2">DSM 13484</strain>
    </source>
</reference>
<accession>A0A562TC16</accession>
<sequence>MNSNKYPFLIVLLLAAMACKKEEVEAPYPYNSILAFSVPVEGSSTGEITAAIYDHTLTLYWPDYLERPDSVTPGITVSARATVSPASGTRVPLKDGVTFTVAAQDGQTAQYTLRLVINQKEPKFSATEVSIPLYSRYAAAGLVYDLQPDKQRTQLYMVSAAGTEHRMPVLDVTRQGIVFYADAYDGSALDTGWYKVKVVNADKTAISSGNLVHLAPDDPAPYIFEELTDTLVLQRGASFTMPVRYLEGFEVTRVRLGAPNLEIVSAAAGSVTLRVPDDFEPGLYDSFRLYASQTATGRSTNRFAYLGAFNIIKVTE</sequence>
<dbReference type="RefSeq" id="WP_145710216.1">
    <property type="nucleotide sequence ID" value="NZ_BAAAFY010000001.1"/>
</dbReference>
<comment type="caution">
    <text evidence="1">The sequence shown here is derived from an EMBL/GenBank/DDBJ whole genome shotgun (WGS) entry which is preliminary data.</text>
</comment>
<gene>
    <name evidence="1" type="ORF">LX66_0406</name>
</gene>
<dbReference type="AlphaFoldDB" id="A0A562TC16"/>
<dbReference type="Gene3D" id="2.60.40.2340">
    <property type="match status" value="1"/>
</dbReference>
<protein>
    <recommendedName>
        <fullName evidence="3">DUF5018 domain-containing protein</fullName>
    </recommendedName>
</protein>
<evidence type="ECO:0000313" key="2">
    <source>
        <dbReference type="Proteomes" id="UP000316778"/>
    </source>
</evidence>
<dbReference type="EMBL" id="VLLG01000002">
    <property type="protein sequence ID" value="TWI91045.1"/>
    <property type="molecule type" value="Genomic_DNA"/>
</dbReference>
<keyword evidence="2" id="KW-1185">Reference proteome</keyword>
<dbReference type="Proteomes" id="UP000316778">
    <property type="component" value="Unassembled WGS sequence"/>
</dbReference>
<proteinExistence type="predicted"/>
<evidence type="ECO:0008006" key="3">
    <source>
        <dbReference type="Google" id="ProtNLM"/>
    </source>
</evidence>
<organism evidence="1 2">
    <name type="scientific">Chitinophaga japonensis</name>
    <name type="common">Flexibacter japonensis</name>
    <dbReference type="NCBI Taxonomy" id="104662"/>
    <lineage>
        <taxon>Bacteria</taxon>
        <taxon>Pseudomonadati</taxon>
        <taxon>Bacteroidota</taxon>
        <taxon>Chitinophagia</taxon>
        <taxon>Chitinophagales</taxon>
        <taxon>Chitinophagaceae</taxon>
        <taxon>Chitinophaga</taxon>
    </lineage>
</organism>
<dbReference type="PROSITE" id="PS51257">
    <property type="entry name" value="PROKAR_LIPOPROTEIN"/>
    <property type="match status" value="1"/>
</dbReference>
<evidence type="ECO:0000313" key="1">
    <source>
        <dbReference type="EMBL" id="TWI91045.1"/>
    </source>
</evidence>
<name>A0A562TC16_CHIJA</name>
<dbReference type="OrthoDB" id="677497at2"/>